<organism evidence="1 2">
    <name type="scientific">Neophaeococcomyces mojaviensis</name>
    <dbReference type="NCBI Taxonomy" id="3383035"/>
    <lineage>
        <taxon>Eukaryota</taxon>
        <taxon>Fungi</taxon>
        <taxon>Dikarya</taxon>
        <taxon>Ascomycota</taxon>
        <taxon>Pezizomycotina</taxon>
        <taxon>Eurotiomycetes</taxon>
        <taxon>Chaetothyriomycetidae</taxon>
        <taxon>Chaetothyriales</taxon>
        <taxon>Chaetothyriales incertae sedis</taxon>
        <taxon>Neophaeococcomyces</taxon>
    </lineage>
</organism>
<protein>
    <submittedName>
        <fullName evidence="1">Ubiquitinyl hydrolase 1</fullName>
        <ecNumber evidence="1">3.4.19.12</ecNumber>
    </submittedName>
</protein>
<dbReference type="Proteomes" id="UP001172386">
    <property type="component" value="Unassembled WGS sequence"/>
</dbReference>
<evidence type="ECO:0000313" key="1">
    <source>
        <dbReference type="EMBL" id="KAJ9659316.1"/>
    </source>
</evidence>
<reference evidence="1" key="1">
    <citation type="submission" date="2022-10" db="EMBL/GenBank/DDBJ databases">
        <title>Culturing micro-colonial fungi from biological soil crusts in the Mojave desert and describing Neophaeococcomyces mojavensis, and introducing the new genera and species Taxawa tesnikishii.</title>
        <authorList>
            <person name="Kurbessoian T."/>
            <person name="Stajich J.E."/>
        </authorList>
    </citation>
    <scope>NUCLEOTIDE SEQUENCE</scope>
    <source>
        <strain evidence="1">JES_112</strain>
    </source>
</reference>
<comment type="caution">
    <text evidence="1">The sequence shown here is derived from an EMBL/GenBank/DDBJ whole genome shotgun (WGS) entry which is preliminary data.</text>
</comment>
<dbReference type="EMBL" id="JAPDRQ010000041">
    <property type="protein sequence ID" value="KAJ9659316.1"/>
    <property type="molecule type" value="Genomic_DNA"/>
</dbReference>
<sequence length="237" mass="26068">MAEQKTFIPLENNPDVMTKLAHQLGLSPDLQFHDVYSLTDPDLLALIPRPAHALLFIYPCTAEAEQYYDEENAREADYDGTGAEPVLFYHQKITHACGLIGLLHCTTNGYARSQILPDSHLDKLMKDVAPLKPQPRARFLHDSDVLDAAHDAAAHTGDTEAPPRGQCPPQAFIAFVKGTDGHLYELEGRRKGPVDRGQLPDDADVLSTQALEAGPLAFIKREDERGGNLMFSCTVLA</sequence>
<keyword evidence="2" id="KW-1185">Reference proteome</keyword>
<gene>
    <name evidence="1" type="primary">YUH1_1</name>
    <name evidence="1" type="ORF">H2198_003192</name>
</gene>
<name>A0ACC3ACW6_9EURO</name>
<evidence type="ECO:0000313" key="2">
    <source>
        <dbReference type="Proteomes" id="UP001172386"/>
    </source>
</evidence>
<accession>A0ACC3ACW6</accession>
<keyword evidence="1" id="KW-0378">Hydrolase</keyword>
<dbReference type="EC" id="3.4.19.12" evidence="1"/>
<proteinExistence type="predicted"/>